<dbReference type="AlphaFoldDB" id="A0A521B0E8"/>
<dbReference type="PANTHER" id="PTHR34298:SF2">
    <property type="entry name" value="SEGREGATION AND CONDENSATION PROTEIN B"/>
    <property type="match status" value="1"/>
</dbReference>
<keyword evidence="4" id="KW-0131">Cell cycle</keyword>
<dbReference type="PANTHER" id="PTHR34298">
    <property type="entry name" value="SEGREGATION AND CONDENSATION PROTEIN B"/>
    <property type="match status" value="1"/>
</dbReference>
<dbReference type="GO" id="GO:0051301">
    <property type="term" value="P:cell division"/>
    <property type="evidence" value="ECO:0007669"/>
    <property type="project" value="UniProtKB-KW"/>
</dbReference>
<dbReference type="InterPro" id="IPR036390">
    <property type="entry name" value="WH_DNA-bd_sf"/>
</dbReference>
<dbReference type="RefSeq" id="WP_142933930.1">
    <property type="nucleotide sequence ID" value="NZ_FXTM01000003.1"/>
</dbReference>
<dbReference type="Pfam" id="PF04079">
    <property type="entry name" value="SMC_ScpB"/>
    <property type="match status" value="1"/>
</dbReference>
<dbReference type="Gene3D" id="1.10.10.10">
    <property type="entry name" value="Winged helix-like DNA-binding domain superfamily/Winged helix DNA-binding domain"/>
    <property type="match status" value="2"/>
</dbReference>
<dbReference type="OrthoDB" id="9806226at2"/>
<evidence type="ECO:0000256" key="1">
    <source>
        <dbReference type="ARBA" id="ARBA00022490"/>
    </source>
</evidence>
<keyword evidence="3" id="KW-0159">Chromosome partition</keyword>
<dbReference type="InterPro" id="IPR005234">
    <property type="entry name" value="ScpB_csome_segregation"/>
</dbReference>
<accession>A0A521B0E8</accession>
<dbReference type="EMBL" id="FXTM01000003">
    <property type="protein sequence ID" value="SMO40563.1"/>
    <property type="molecule type" value="Genomic_DNA"/>
</dbReference>
<dbReference type="PIRSF" id="PIRSF019345">
    <property type="entry name" value="ScpB"/>
    <property type="match status" value="1"/>
</dbReference>
<evidence type="ECO:0000256" key="3">
    <source>
        <dbReference type="ARBA" id="ARBA00022829"/>
    </source>
</evidence>
<proteinExistence type="predicted"/>
<protein>
    <submittedName>
        <fullName evidence="5">Condensin subunit ScpB</fullName>
    </submittedName>
</protein>
<organism evidence="5 6">
    <name type="scientific">Balnearium lithotrophicum</name>
    <dbReference type="NCBI Taxonomy" id="223788"/>
    <lineage>
        <taxon>Bacteria</taxon>
        <taxon>Pseudomonadati</taxon>
        <taxon>Aquificota</taxon>
        <taxon>Aquificia</taxon>
        <taxon>Desulfurobacteriales</taxon>
        <taxon>Desulfurobacteriaceae</taxon>
        <taxon>Balnearium</taxon>
    </lineage>
</organism>
<evidence type="ECO:0000313" key="5">
    <source>
        <dbReference type="EMBL" id="SMO40563.1"/>
    </source>
</evidence>
<evidence type="ECO:0000313" key="6">
    <source>
        <dbReference type="Proteomes" id="UP000317315"/>
    </source>
</evidence>
<reference evidence="5 6" key="1">
    <citation type="submission" date="2017-05" db="EMBL/GenBank/DDBJ databases">
        <authorList>
            <person name="Varghese N."/>
            <person name="Submissions S."/>
        </authorList>
    </citation>
    <scope>NUCLEOTIDE SEQUENCE [LARGE SCALE GENOMIC DNA]</scope>
    <source>
        <strain evidence="5 6">DSM 16304</strain>
    </source>
</reference>
<dbReference type="GO" id="GO:0051304">
    <property type="term" value="P:chromosome separation"/>
    <property type="evidence" value="ECO:0007669"/>
    <property type="project" value="InterPro"/>
</dbReference>
<dbReference type="SUPFAM" id="SSF46785">
    <property type="entry name" value="Winged helix' DNA-binding domain"/>
    <property type="match status" value="2"/>
</dbReference>
<gene>
    <name evidence="5" type="ORF">SAMN06269117_10352</name>
</gene>
<keyword evidence="6" id="KW-1185">Reference proteome</keyword>
<dbReference type="Proteomes" id="UP000317315">
    <property type="component" value="Unassembled WGS sequence"/>
</dbReference>
<keyword evidence="2" id="KW-0132">Cell division</keyword>
<dbReference type="NCBIfam" id="TIGR00281">
    <property type="entry name" value="SMC-Scp complex subunit ScpB"/>
    <property type="match status" value="1"/>
</dbReference>
<evidence type="ECO:0000256" key="2">
    <source>
        <dbReference type="ARBA" id="ARBA00022618"/>
    </source>
</evidence>
<name>A0A521B0E8_9BACT</name>
<keyword evidence="1" id="KW-0963">Cytoplasm</keyword>
<dbReference type="InterPro" id="IPR036388">
    <property type="entry name" value="WH-like_DNA-bd_sf"/>
</dbReference>
<evidence type="ECO:0000256" key="4">
    <source>
        <dbReference type="ARBA" id="ARBA00023306"/>
    </source>
</evidence>
<sequence>MQQKKLIEAAIFLSQTPVKVSELSQKLNIPLETVEKLIEELQEEYRNRGIQIKKVGGGYRFQTDPSISKGLKPFVEDRPVKLSKNLLEVLAIVAYNQPITKREIFQIRGQNPDGALKSLIEKGLIEVAGRAPVPGRPKLYRTTEEFLVHFGLNSLEDLPPVDLLIGENVGENSGSS</sequence>